<comment type="cofactor">
    <cofactor evidence="2">
        <name>FAD</name>
        <dbReference type="ChEBI" id="CHEBI:57692"/>
    </cofactor>
</comment>
<evidence type="ECO:0000256" key="3">
    <source>
        <dbReference type="RuleBase" id="RU003968"/>
    </source>
</evidence>
<evidence type="ECO:0000259" key="4">
    <source>
        <dbReference type="PROSITE" id="PS00623"/>
    </source>
</evidence>
<dbReference type="OrthoDB" id="269227at2759"/>
<sequence>VSYIRAGVRKPKLASSEAHSLCLSLTLVCSFFKMRFRSTLLALGSVAQLALTSEAAQNNTGSALSLEYDFIIVGGGTTGLILADRLSESGDQRVLVLEAGPDPNVVAMHEAPGAVEYISGTAIDWNFYTEPQEYLGGRKFAYHRGRGLGGSSILNGLYYGRGSANVYDHWVELGNPGWGWEEVYPEFIKATHFNPPNNGTGYNQRYQTWDPTAYSDGPLEIGFQGFVPPSSVAFIEACEAVNIPIVQDLNTGRNVGVKQGSATINSKYRRSSAYDYYKAIINRPNLLILHNSPVQQITFTRNATGTPAASGVIFIDHSLGRYRTISASKEVIVTLGTFQSPQILMVSVSNLFYMWLFSLDFSLMWMQGIGPKDILEAFDIEPVVINENVGQHMMDHNVYSISATVIPEASTHYLMFNTTNVEASQDEYYSTGKGVYTAPGGITNGFQELSSEQLGSIGAGAVVEAGLTNRSTVEFLFESFFYPNSPGPTYEPSADGSYISITVSSMVALSKGNITIQSSGMSDAPIINPNYYSHPADRAIAVNAFRDARKILAHAAFANLTVGPDHGEVAPGVANIASDDDDAIFEYVKATTVPNWHASGTNRMLPLEDGGVVDPRLRVYGVQGLRVVDSSIMPTVPDVNIAGPVYMIGENGARLIREDWGF</sequence>
<feature type="binding site" evidence="2">
    <location>
        <position position="294"/>
    </location>
    <ligand>
        <name>FAD</name>
        <dbReference type="ChEBI" id="CHEBI:57692"/>
    </ligand>
</feature>
<name>A0A1G4BEW3_9PEZI</name>
<dbReference type="Gene3D" id="3.50.50.60">
    <property type="entry name" value="FAD/NAD(P)-binding domain"/>
    <property type="match status" value="1"/>
</dbReference>
<dbReference type="EMBL" id="MJBS01000032">
    <property type="protein sequence ID" value="OHE99910.1"/>
    <property type="molecule type" value="Genomic_DNA"/>
</dbReference>
<dbReference type="SUPFAM" id="SSF54373">
    <property type="entry name" value="FAD-linked reductases, C-terminal domain"/>
    <property type="match status" value="1"/>
</dbReference>
<accession>A0A1G4BEW3</accession>
<proteinExistence type="inferred from homology"/>
<dbReference type="Pfam" id="PF05199">
    <property type="entry name" value="GMC_oxred_C"/>
    <property type="match status" value="1"/>
</dbReference>
<keyword evidence="2 3" id="KW-0274">FAD</keyword>
<dbReference type="PANTHER" id="PTHR11552:SF115">
    <property type="entry name" value="DEHYDROGENASE XPTC-RELATED"/>
    <property type="match status" value="1"/>
</dbReference>
<reference evidence="5 6" key="1">
    <citation type="submission" date="2016-09" db="EMBL/GenBank/DDBJ databases">
        <authorList>
            <person name="Capua I."/>
            <person name="De Benedictis P."/>
            <person name="Joannis T."/>
            <person name="Lombin L.H."/>
            <person name="Cattoli G."/>
        </authorList>
    </citation>
    <scope>NUCLEOTIDE SEQUENCE [LARGE SCALE GENOMIC DNA]</scope>
    <source>
        <strain evidence="5 6">IMI 309357</strain>
    </source>
</reference>
<dbReference type="STRING" id="1209926.A0A1G4BEW3"/>
<dbReference type="Proteomes" id="UP000176998">
    <property type="component" value="Unassembled WGS sequence"/>
</dbReference>
<dbReference type="InterPro" id="IPR000172">
    <property type="entry name" value="GMC_OxRdtase_N"/>
</dbReference>
<dbReference type="InterPro" id="IPR012132">
    <property type="entry name" value="GMC_OxRdtase"/>
</dbReference>
<comment type="similarity">
    <text evidence="1 3">Belongs to the GMC oxidoreductase family.</text>
</comment>
<dbReference type="SUPFAM" id="SSF51905">
    <property type="entry name" value="FAD/NAD(P)-binding domain"/>
    <property type="match status" value="1"/>
</dbReference>
<comment type="caution">
    <text evidence="5">The sequence shown here is derived from an EMBL/GenBank/DDBJ whole genome shotgun (WGS) entry which is preliminary data.</text>
</comment>
<gene>
    <name evidence="5" type="ORF">CORC01_04811</name>
</gene>
<dbReference type="PANTHER" id="PTHR11552">
    <property type="entry name" value="GLUCOSE-METHANOL-CHOLINE GMC OXIDOREDUCTASE"/>
    <property type="match status" value="1"/>
</dbReference>
<keyword evidence="6" id="KW-1185">Reference proteome</keyword>
<feature type="domain" description="Glucose-methanol-choline oxidoreductase N-terminal" evidence="4">
    <location>
        <begin position="145"/>
        <end position="168"/>
    </location>
</feature>
<evidence type="ECO:0000256" key="2">
    <source>
        <dbReference type="PIRSR" id="PIRSR000137-2"/>
    </source>
</evidence>
<dbReference type="GeneID" id="34557968"/>
<dbReference type="GO" id="GO:0044550">
    <property type="term" value="P:secondary metabolite biosynthetic process"/>
    <property type="evidence" value="ECO:0007669"/>
    <property type="project" value="TreeGrafter"/>
</dbReference>
<dbReference type="AlphaFoldDB" id="A0A1G4BEW3"/>
<dbReference type="PROSITE" id="PS00623">
    <property type="entry name" value="GMC_OXRED_1"/>
    <property type="match status" value="1"/>
</dbReference>
<dbReference type="GO" id="GO:0050660">
    <property type="term" value="F:flavin adenine dinucleotide binding"/>
    <property type="evidence" value="ECO:0007669"/>
    <property type="project" value="InterPro"/>
</dbReference>
<dbReference type="InterPro" id="IPR007867">
    <property type="entry name" value="GMC_OxRtase_C"/>
</dbReference>
<evidence type="ECO:0000313" key="5">
    <source>
        <dbReference type="EMBL" id="OHE99910.1"/>
    </source>
</evidence>
<feature type="binding site" evidence="2">
    <location>
        <begin position="596"/>
        <end position="597"/>
    </location>
    <ligand>
        <name>FAD</name>
        <dbReference type="ChEBI" id="CHEBI:57692"/>
    </ligand>
</feature>
<feature type="binding site" evidence="2">
    <location>
        <begin position="77"/>
        <end position="78"/>
    </location>
    <ligand>
        <name>FAD</name>
        <dbReference type="ChEBI" id="CHEBI:57692"/>
    </ligand>
</feature>
<evidence type="ECO:0000256" key="1">
    <source>
        <dbReference type="ARBA" id="ARBA00010790"/>
    </source>
</evidence>
<evidence type="ECO:0000313" key="6">
    <source>
        <dbReference type="Proteomes" id="UP000176998"/>
    </source>
</evidence>
<dbReference type="Gene3D" id="3.30.560.10">
    <property type="entry name" value="Glucose Oxidase, domain 3"/>
    <property type="match status" value="1"/>
</dbReference>
<dbReference type="GO" id="GO:0016614">
    <property type="term" value="F:oxidoreductase activity, acting on CH-OH group of donors"/>
    <property type="evidence" value="ECO:0007669"/>
    <property type="project" value="InterPro"/>
</dbReference>
<dbReference type="PIRSF" id="PIRSF000137">
    <property type="entry name" value="Alcohol_oxidase"/>
    <property type="match status" value="1"/>
</dbReference>
<keyword evidence="3" id="KW-0285">Flavoprotein</keyword>
<organism evidence="5 6">
    <name type="scientific">Colletotrichum orchidophilum</name>
    <dbReference type="NCBI Taxonomy" id="1209926"/>
    <lineage>
        <taxon>Eukaryota</taxon>
        <taxon>Fungi</taxon>
        <taxon>Dikarya</taxon>
        <taxon>Ascomycota</taxon>
        <taxon>Pezizomycotina</taxon>
        <taxon>Sordariomycetes</taxon>
        <taxon>Hypocreomycetidae</taxon>
        <taxon>Glomerellales</taxon>
        <taxon>Glomerellaceae</taxon>
        <taxon>Colletotrichum</taxon>
    </lineage>
</organism>
<dbReference type="InterPro" id="IPR036188">
    <property type="entry name" value="FAD/NAD-bd_sf"/>
</dbReference>
<dbReference type="RefSeq" id="XP_022477055.1">
    <property type="nucleotide sequence ID" value="XM_022616458.1"/>
</dbReference>
<protein>
    <recommendedName>
        <fullName evidence="4">Glucose-methanol-choline oxidoreductase N-terminal domain-containing protein</fullName>
    </recommendedName>
</protein>
<dbReference type="Pfam" id="PF00732">
    <property type="entry name" value="GMC_oxred_N"/>
    <property type="match status" value="1"/>
</dbReference>
<feature type="non-terminal residue" evidence="5">
    <location>
        <position position="1"/>
    </location>
</feature>